<accession>A0ABW0J5Y1</accession>
<name>A0ABW0J5Y1_9BURK</name>
<protein>
    <submittedName>
        <fullName evidence="2">Uncharacterized protein</fullName>
    </submittedName>
</protein>
<comment type="caution">
    <text evidence="2">The sequence shown here is derived from an EMBL/GenBank/DDBJ whole genome shotgun (WGS) entry which is preliminary data.</text>
</comment>
<keyword evidence="3" id="KW-1185">Reference proteome</keyword>
<evidence type="ECO:0000313" key="3">
    <source>
        <dbReference type="Proteomes" id="UP001596103"/>
    </source>
</evidence>
<gene>
    <name evidence="2" type="ORF">ACFPTO_06350</name>
</gene>
<keyword evidence="1" id="KW-0812">Transmembrane</keyword>
<keyword evidence="1" id="KW-1133">Transmembrane helix</keyword>
<dbReference type="Proteomes" id="UP001596103">
    <property type="component" value="Unassembled WGS sequence"/>
</dbReference>
<evidence type="ECO:0000256" key="1">
    <source>
        <dbReference type="SAM" id="Phobius"/>
    </source>
</evidence>
<dbReference type="EMBL" id="JBHSMP010000009">
    <property type="protein sequence ID" value="MFC5428427.1"/>
    <property type="molecule type" value="Genomic_DNA"/>
</dbReference>
<organism evidence="2 3">
    <name type="scientific">Paraburkholderia denitrificans</name>
    <dbReference type="NCBI Taxonomy" id="694025"/>
    <lineage>
        <taxon>Bacteria</taxon>
        <taxon>Pseudomonadati</taxon>
        <taxon>Pseudomonadota</taxon>
        <taxon>Betaproteobacteria</taxon>
        <taxon>Burkholderiales</taxon>
        <taxon>Burkholderiaceae</taxon>
        <taxon>Paraburkholderia</taxon>
    </lineage>
</organism>
<keyword evidence="1" id="KW-0472">Membrane</keyword>
<sequence>MPYRYQRLEKFAFSLVVLSAVMCSGFIAWESSPDFRENVQQGKELVLKSGQYSYACGTVTTDPCGQFPLL</sequence>
<dbReference type="RefSeq" id="WP_377710220.1">
    <property type="nucleotide sequence ID" value="NZ_JBHSMP010000009.1"/>
</dbReference>
<proteinExistence type="predicted"/>
<feature type="transmembrane region" description="Helical" evidence="1">
    <location>
        <begin position="12"/>
        <end position="29"/>
    </location>
</feature>
<evidence type="ECO:0000313" key="2">
    <source>
        <dbReference type="EMBL" id="MFC5428427.1"/>
    </source>
</evidence>
<reference evidence="3" key="1">
    <citation type="journal article" date="2019" name="Int. J. Syst. Evol. Microbiol.">
        <title>The Global Catalogue of Microorganisms (GCM) 10K type strain sequencing project: providing services to taxonomists for standard genome sequencing and annotation.</title>
        <authorList>
            <consortium name="The Broad Institute Genomics Platform"/>
            <consortium name="The Broad Institute Genome Sequencing Center for Infectious Disease"/>
            <person name="Wu L."/>
            <person name="Ma J."/>
        </authorList>
    </citation>
    <scope>NUCLEOTIDE SEQUENCE [LARGE SCALE GENOMIC DNA]</scope>
    <source>
        <strain evidence="3">CCUG 56042</strain>
    </source>
</reference>